<name>A0A7Y9ZBC3_9MICO</name>
<accession>A0A7Y9ZBC3</accession>
<reference evidence="1 2" key="1">
    <citation type="submission" date="2020-07" db="EMBL/GenBank/DDBJ databases">
        <title>Sequencing the genomes of 1000 actinobacteria strains.</title>
        <authorList>
            <person name="Klenk H.-P."/>
        </authorList>
    </citation>
    <scope>NUCLEOTIDE SEQUENCE [LARGE SCALE GENOMIC DNA]</scope>
    <source>
        <strain evidence="1 2">DSM 19970</strain>
    </source>
</reference>
<evidence type="ECO:0000313" key="1">
    <source>
        <dbReference type="EMBL" id="NYI42237.1"/>
    </source>
</evidence>
<dbReference type="EMBL" id="JACBZO010000001">
    <property type="protein sequence ID" value="NYI42237.1"/>
    <property type="molecule type" value="Genomic_DNA"/>
</dbReference>
<keyword evidence="2" id="KW-1185">Reference proteome</keyword>
<dbReference type="Proteomes" id="UP000547973">
    <property type="component" value="Unassembled WGS sequence"/>
</dbReference>
<comment type="caution">
    <text evidence="1">The sequence shown here is derived from an EMBL/GenBank/DDBJ whole genome shotgun (WGS) entry which is preliminary data.</text>
</comment>
<organism evidence="1 2">
    <name type="scientific">Demequina lutea</name>
    <dbReference type="NCBI Taxonomy" id="431489"/>
    <lineage>
        <taxon>Bacteria</taxon>
        <taxon>Bacillati</taxon>
        <taxon>Actinomycetota</taxon>
        <taxon>Actinomycetes</taxon>
        <taxon>Micrococcales</taxon>
        <taxon>Demequinaceae</taxon>
        <taxon>Demequina</taxon>
    </lineage>
</organism>
<evidence type="ECO:0000313" key="2">
    <source>
        <dbReference type="Proteomes" id="UP000547973"/>
    </source>
</evidence>
<sequence length="342" mass="35883">MGWTLVSLAARAGRALGGRRGFVSEAATGRAITLATGASDRPDVFARRCSRALSRVSFADKKALETALHEMGQDAPVIERAVASGAPIEAVAALAASWTELDPEDRALIRYPARRRDPGAVNWGAVRATQVDQTTCGAASMAMMLMIGDPFVAAWVAVGYRGGWYMPPEALAASVEADVSGHGLHTVADRWEALQRVMHSLVTRHGLGLLPWPLALGSPPWRLDNATRFGGLRFRGALVDDARDDEVAALGAHIRAAVADGIPVPLYASGDSAGGLESVIPRHVVLVVGLDGEGFLVYEPSTGALHKLDLGALGGEPLAALGNWNRVGWAVLPRVRAASASA</sequence>
<gene>
    <name evidence="1" type="ORF">BKA03_002356</name>
</gene>
<dbReference type="AlphaFoldDB" id="A0A7Y9ZBC3"/>
<evidence type="ECO:0008006" key="3">
    <source>
        <dbReference type="Google" id="ProtNLM"/>
    </source>
</evidence>
<proteinExistence type="predicted"/>
<protein>
    <recommendedName>
        <fullName evidence="3">Peptidase_C39 like family protein</fullName>
    </recommendedName>
</protein>